<feature type="compositionally biased region" description="Basic and acidic residues" evidence="1">
    <location>
        <begin position="160"/>
        <end position="177"/>
    </location>
</feature>
<evidence type="ECO:0000256" key="1">
    <source>
        <dbReference type="SAM" id="MobiDB-lite"/>
    </source>
</evidence>
<feature type="compositionally biased region" description="Basic and acidic residues" evidence="1">
    <location>
        <begin position="94"/>
        <end position="104"/>
    </location>
</feature>
<organism evidence="3 4">
    <name type="scientific">Amanita thiersii Skay4041</name>
    <dbReference type="NCBI Taxonomy" id="703135"/>
    <lineage>
        <taxon>Eukaryota</taxon>
        <taxon>Fungi</taxon>
        <taxon>Dikarya</taxon>
        <taxon>Basidiomycota</taxon>
        <taxon>Agaricomycotina</taxon>
        <taxon>Agaricomycetes</taxon>
        <taxon>Agaricomycetidae</taxon>
        <taxon>Agaricales</taxon>
        <taxon>Pluteineae</taxon>
        <taxon>Amanitaceae</taxon>
        <taxon>Amanita</taxon>
    </lineage>
</organism>
<name>A0A2A9N943_9AGAR</name>
<feature type="compositionally biased region" description="Acidic residues" evidence="1">
    <location>
        <begin position="105"/>
        <end position="120"/>
    </location>
</feature>
<keyword evidence="2" id="KW-0732">Signal</keyword>
<feature type="compositionally biased region" description="Basic and acidic residues" evidence="1">
    <location>
        <begin position="121"/>
        <end position="142"/>
    </location>
</feature>
<feature type="region of interest" description="Disordered" evidence="1">
    <location>
        <begin position="55"/>
        <end position="218"/>
    </location>
</feature>
<gene>
    <name evidence="3" type="ORF">AMATHDRAFT_11245</name>
</gene>
<sequence>MAKSPLLTLYELLVALLMFTVQPGTKGWSFLRSNGSIFVSTKAIFDESFLPRCKDTSSETLPLIPEETASDYSTEQDTLTPLNNNSFVPPQPLEFEKTTLSKDDSSDDDLPDSDETSDSENDNHSEEEYEPKSEDESNHHSNEQSSGNEGDYQDPVSDNSEAKEHEHHSDSEEHEDHDSSEEPEEPPTPPPRRSERTRNVPIRPGNIYGEQHVPSEIL</sequence>
<evidence type="ECO:0000313" key="4">
    <source>
        <dbReference type="Proteomes" id="UP000242287"/>
    </source>
</evidence>
<evidence type="ECO:0000256" key="2">
    <source>
        <dbReference type="SAM" id="SignalP"/>
    </source>
</evidence>
<accession>A0A2A9N943</accession>
<dbReference type="EMBL" id="KZ303097">
    <property type="protein sequence ID" value="PFH44661.1"/>
    <property type="molecule type" value="Genomic_DNA"/>
</dbReference>
<feature type="signal peptide" evidence="2">
    <location>
        <begin position="1"/>
        <end position="27"/>
    </location>
</feature>
<feature type="compositionally biased region" description="Polar residues" evidence="1">
    <location>
        <begin position="70"/>
        <end position="88"/>
    </location>
</feature>
<proteinExistence type="predicted"/>
<reference evidence="3 4" key="1">
    <citation type="submission" date="2014-02" db="EMBL/GenBank/DDBJ databases">
        <title>Transposable element dynamics among asymbiotic and ectomycorrhizal Amanita fungi.</title>
        <authorList>
            <consortium name="DOE Joint Genome Institute"/>
            <person name="Hess J."/>
            <person name="Skrede I."/>
            <person name="Wolfe B."/>
            <person name="LaButti K."/>
            <person name="Ohm R.A."/>
            <person name="Grigoriev I.V."/>
            <person name="Pringle A."/>
        </authorList>
    </citation>
    <scope>NUCLEOTIDE SEQUENCE [LARGE SCALE GENOMIC DNA]</scope>
    <source>
        <strain evidence="3 4">SKay4041</strain>
    </source>
</reference>
<protein>
    <submittedName>
        <fullName evidence="3">Uncharacterized protein</fullName>
    </submittedName>
</protein>
<evidence type="ECO:0000313" key="3">
    <source>
        <dbReference type="EMBL" id="PFH44661.1"/>
    </source>
</evidence>
<dbReference type="Proteomes" id="UP000242287">
    <property type="component" value="Unassembled WGS sequence"/>
</dbReference>
<dbReference type="AlphaFoldDB" id="A0A2A9N943"/>
<feature type="chain" id="PRO_5012496155" evidence="2">
    <location>
        <begin position="28"/>
        <end position="218"/>
    </location>
</feature>
<keyword evidence="4" id="KW-1185">Reference proteome</keyword>